<organism evidence="1">
    <name type="scientific">Brassica cretica</name>
    <name type="common">Mustard</name>
    <dbReference type="NCBI Taxonomy" id="69181"/>
    <lineage>
        <taxon>Eukaryota</taxon>
        <taxon>Viridiplantae</taxon>
        <taxon>Streptophyta</taxon>
        <taxon>Embryophyta</taxon>
        <taxon>Tracheophyta</taxon>
        <taxon>Spermatophyta</taxon>
        <taxon>Magnoliopsida</taxon>
        <taxon>eudicotyledons</taxon>
        <taxon>Gunneridae</taxon>
        <taxon>Pentapetalae</taxon>
        <taxon>rosids</taxon>
        <taxon>malvids</taxon>
        <taxon>Brassicales</taxon>
        <taxon>Brassicaceae</taxon>
        <taxon>Brassiceae</taxon>
        <taxon>Brassica</taxon>
    </lineage>
</organism>
<evidence type="ECO:0000313" key="2">
    <source>
        <dbReference type="EMBL" id="KAF3531787.1"/>
    </source>
</evidence>
<reference evidence="1" key="1">
    <citation type="submission" date="2019-12" db="EMBL/GenBank/DDBJ databases">
        <title>Genome sequencing and annotation of Brassica cretica.</title>
        <authorList>
            <person name="Studholme D.J."/>
            <person name="Sarris P.F."/>
        </authorList>
    </citation>
    <scope>NUCLEOTIDE SEQUENCE</scope>
    <source>
        <strain evidence="1">PFS-102/07</strain>
        <tissue evidence="1">Leaf</tissue>
    </source>
</reference>
<proteinExistence type="predicted"/>
<dbReference type="Proteomes" id="UP000266723">
    <property type="component" value="Unassembled WGS sequence"/>
</dbReference>
<accession>A0A8S9JXH6</accession>
<dbReference type="AlphaFoldDB" id="A0A8S9JXH6"/>
<evidence type="ECO:0000313" key="1">
    <source>
        <dbReference type="EMBL" id="KAF2586775.1"/>
    </source>
</evidence>
<dbReference type="EMBL" id="QGKY02000246">
    <property type="protein sequence ID" value="KAF2586775.1"/>
    <property type="molecule type" value="Genomic_DNA"/>
</dbReference>
<reference evidence="2" key="2">
    <citation type="submission" date="2019-12" db="EMBL/GenBank/DDBJ databases">
        <authorList>
            <person name="Studholme D.J."/>
            <person name="Sarris P."/>
        </authorList>
    </citation>
    <scope>NUCLEOTIDE SEQUENCE</scope>
    <source>
        <strain evidence="2">PFS-1207/04</strain>
        <tissue evidence="2">Leaf</tissue>
    </source>
</reference>
<comment type="caution">
    <text evidence="1">The sequence shown here is derived from an EMBL/GenBank/DDBJ whole genome shotgun (WGS) entry which is preliminary data.</text>
</comment>
<gene>
    <name evidence="2" type="ORF">DY000_02037431</name>
    <name evidence="1" type="ORF">F2Q70_00034629</name>
</gene>
<dbReference type="EMBL" id="QGKV02001507">
    <property type="protein sequence ID" value="KAF3531787.1"/>
    <property type="molecule type" value="Genomic_DNA"/>
</dbReference>
<evidence type="ECO:0000313" key="3">
    <source>
        <dbReference type="Proteomes" id="UP000266723"/>
    </source>
</evidence>
<keyword evidence="3" id="KW-1185">Reference proteome</keyword>
<protein>
    <submittedName>
        <fullName evidence="1">Uncharacterized protein</fullName>
    </submittedName>
</protein>
<sequence length="167" mass="17460">MVLLVKLEDGFLLVVPVSGLCSVIYVQWSFASAEVASSSSVAHEASGSLTRVCLPLSVACGCCGGAVHEGFDCGAFLKSLLLVSEFFKSCCCGLFSLRWGVLGGVALPVSGSIFCWIHAEVCLYGEKFGSVGEGCVSLRHSVFLFVWGCLSGGRVLNLSSSFILVSA</sequence>
<reference evidence="2 3" key="3">
    <citation type="journal article" date="2020" name="BMC Genomics">
        <title>Intraspecific diversification of the crop wild relative Brassica cretica Lam. using demographic model selection.</title>
        <authorList>
            <person name="Kioukis A."/>
            <person name="Michalopoulou V.A."/>
            <person name="Briers L."/>
            <person name="Pirintsos S."/>
            <person name="Studholme D.J."/>
            <person name="Pavlidis P."/>
            <person name="Sarris P.F."/>
        </authorList>
    </citation>
    <scope>NUCLEOTIDE SEQUENCE [LARGE SCALE GENOMIC DNA]</scope>
    <source>
        <strain evidence="3">cv. PFS-1207/04</strain>
        <strain evidence="2">PFS-1207/04</strain>
    </source>
</reference>
<name>A0A8S9JXH6_BRACR</name>